<feature type="region of interest" description="Disordered" evidence="1">
    <location>
        <begin position="1"/>
        <end position="89"/>
    </location>
</feature>
<feature type="compositionally biased region" description="Basic and acidic residues" evidence="1">
    <location>
        <begin position="50"/>
        <end position="61"/>
    </location>
</feature>
<evidence type="ECO:0000313" key="3">
    <source>
        <dbReference type="Proteomes" id="UP001500755"/>
    </source>
</evidence>
<organism evidence="2 3">
    <name type="scientific">Brevibacterium samyangense</name>
    <dbReference type="NCBI Taxonomy" id="366888"/>
    <lineage>
        <taxon>Bacteria</taxon>
        <taxon>Bacillati</taxon>
        <taxon>Actinomycetota</taxon>
        <taxon>Actinomycetes</taxon>
        <taxon>Micrococcales</taxon>
        <taxon>Brevibacteriaceae</taxon>
        <taxon>Brevibacterium</taxon>
    </lineage>
</organism>
<name>A0ABN2TL75_9MICO</name>
<accession>A0ABN2TL75</accession>
<reference evidence="2 3" key="1">
    <citation type="journal article" date="2019" name="Int. J. Syst. Evol. Microbiol.">
        <title>The Global Catalogue of Microorganisms (GCM) 10K type strain sequencing project: providing services to taxonomists for standard genome sequencing and annotation.</title>
        <authorList>
            <consortium name="The Broad Institute Genomics Platform"/>
            <consortium name="The Broad Institute Genome Sequencing Center for Infectious Disease"/>
            <person name="Wu L."/>
            <person name="Ma J."/>
        </authorList>
    </citation>
    <scope>NUCLEOTIDE SEQUENCE [LARGE SCALE GENOMIC DNA]</scope>
    <source>
        <strain evidence="2 3">JCM 14546</strain>
    </source>
</reference>
<dbReference type="EMBL" id="BAAANO010000025">
    <property type="protein sequence ID" value="GAA2012161.1"/>
    <property type="molecule type" value="Genomic_DNA"/>
</dbReference>
<sequence>MSCPAQPDGHPHLRGRGSGEELAERDEIRVLLLGHPTAPEDELLAEVPEVGDRTPEGRETEAGEDEEDLERGMHSTMMTELGDEVEDDT</sequence>
<gene>
    <name evidence="2" type="ORF">GCM10009755_24490</name>
</gene>
<comment type="caution">
    <text evidence="2">The sequence shown here is derived from an EMBL/GenBank/DDBJ whole genome shotgun (WGS) entry which is preliminary data.</text>
</comment>
<protein>
    <submittedName>
        <fullName evidence="2">Uncharacterized protein</fullName>
    </submittedName>
</protein>
<dbReference type="Proteomes" id="UP001500755">
    <property type="component" value="Unassembled WGS sequence"/>
</dbReference>
<evidence type="ECO:0000313" key="2">
    <source>
        <dbReference type="EMBL" id="GAA2012161.1"/>
    </source>
</evidence>
<proteinExistence type="predicted"/>
<evidence type="ECO:0000256" key="1">
    <source>
        <dbReference type="SAM" id="MobiDB-lite"/>
    </source>
</evidence>
<keyword evidence="3" id="KW-1185">Reference proteome</keyword>